<dbReference type="SUPFAM" id="SSF54593">
    <property type="entry name" value="Glyoxalase/Bleomycin resistance protein/Dihydroxybiphenyl dioxygenase"/>
    <property type="match status" value="1"/>
</dbReference>
<gene>
    <name evidence="2" type="ORF">AKG39_16995</name>
</gene>
<dbReference type="PANTHER" id="PTHR36113">
    <property type="entry name" value="LYASE, PUTATIVE-RELATED-RELATED"/>
    <property type="match status" value="1"/>
</dbReference>
<dbReference type="Pfam" id="PF00903">
    <property type="entry name" value="Glyoxalase"/>
    <property type="match status" value="1"/>
</dbReference>
<accession>A0A0L6TWA1</accession>
<dbReference type="InterPro" id="IPR004360">
    <property type="entry name" value="Glyas_Fos-R_dOase_dom"/>
</dbReference>
<dbReference type="EMBL" id="LGYO01000052">
    <property type="protein sequence ID" value="KNZ40554.1"/>
    <property type="molecule type" value="Genomic_DNA"/>
</dbReference>
<evidence type="ECO:0000259" key="1">
    <source>
        <dbReference type="PROSITE" id="PS51819"/>
    </source>
</evidence>
<dbReference type="InterPro" id="IPR037523">
    <property type="entry name" value="VOC_core"/>
</dbReference>
<protein>
    <submittedName>
        <fullName evidence="2">Glyoxalase</fullName>
    </submittedName>
</protein>
<dbReference type="InterPro" id="IPR051332">
    <property type="entry name" value="Fosfomycin_Res_Enzymes"/>
</dbReference>
<dbReference type="InterPro" id="IPR029068">
    <property type="entry name" value="Glyas_Bleomycin-R_OHBP_Dase"/>
</dbReference>
<keyword evidence="3" id="KW-1185">Reference proteome</keyword>
<sequence length="123" mass="13928">MKFSWVTVMVNNMDESLAFYTEIVGLKFNRRLNAEAGVELAFLGEGETKVELICNQAIEKVSIGEDISLGFQVNNLDETMKMFKEKGIALHSGPFQPNPHLKFFYIADPNGLKIQFIEVLLKQ</sequence>
<organism evidence="2 3">
    <name type="scientific">Acetobacterium bakii</name>
    <dbReference type="NCBI Taxonomy" id="52689"/>
    <lineage>
        <taxon>Bacteria</taxon>
        <taxon>Bacillati</taxon>
        <taxon>Bacillota</taxon>
        <taxon>Clostridia</taxon>
        <taxon>Eubacteriales</taxon>
        <taxon>Eubacteriaceae</taxon>
        <taxon>Acetobacterium</taxon>
    </lineage>
</organism>
<dbReference type="OrthoDB" id="192739at2"/>
<dbReference type="PANTHER" id="PTHR36113:SF3">
    <property type="entry name" value="SLL5075 PROTEIN"/>
    <property type="match status" value="1"/>
</dbReference>
<dbReference type="Gene3D" id="3.10.180.10">
    <property type="entry name" value="2,3-Dihydroxybiphenyl 1,2-Dioxygenase, domain 1"/>
    <property type="match status" value="1"/>
</dbReference>
<evidence type="ECO:0000313" key="3">
    <source>
        <dbReference type="Proteomes" id="UP000036873"/>
    </source>
</evidence>
<dbReference type="PROSITE" id="PS51819">
    <property type="entry name" value="VOC"/>
    <property type="match status" value="1"/>
</dbReference>
<dbReference type="Proteomes" id="UP000036873">
    <property type="component" value="Unassembled WGS sequence"/>
</dbReference>
<comment type="caution">
    <text evidence="2">The sequence shown here is derived from an EMBL/GenBank/DDBJ whole genome shotgun (WGS) entry which is preliminary data.</text>
</comment>
<dbReference type="RefSeq" id="WP_050741590.1">
    <property type="nucleotide sequence ID" value="NZ_LGYO01000052.1"/>
</dbReference>
<reference evidence="3" key="1">
    <citation type="submission" date="2015-07" db="EMBL/GenBank/DDBJ databases">
        <title>Draft genome sequence of Acetobacterium bakii DSM 8293, a potential psychrophilic chemical producer through syngas fermentation.</title>
        <authorList>
            <person name="Song Y."/>
            <person name="Hwang S."/>
            <person name="Cho B.-K."/>
        </authorList>
    </citation>
    <scope>NUCLEOTIDE SEQUENCE [LARGE SCALE GENOMIC DNA]</scope>
    <source>
        <strain evidence="3">DSM 8239</strain>
    </source>
</reference>
<dbReference type="AlphaFoldDB" id="A0A0L6TWA1"/>
<name>A0A0L6TWA1_9FIRM</name>
<feature type="domain" description="VOC" evidence="1">
    <location>
        <begin position="2"/>
        <end position="119"/>
    </location>
</feature>
<dbReference type="STRING" id="52689.AKG39_16995"/>
<proteinExistence type="predicted"/>
<evidence type="ECO:0000313" key="2">
    <source>
        <dbReference type="EMBL" id="KNZ40554.1"/>
    </source>
</evidence>